<accession>A0A0A0RPE2</accession>
<dbReference type="OrthoDB" id="9489at10239"/>
<sequence length="351" mass="40467">MAEQFEKELGNLLPEQTPEEREMEKLENQRKTINRVIKGQNDVFKKDYTFEDLNLKFTIKIKAPNAIEIGKIQARKMAYLNGMSNYTTDYFNTVYDTLATLRVTGIDVPKELANDEDLYNLDIIYLIGVDFKQWLDRFNSDVKALGGLKNLARTNYMRNLWAIMKTFKVLPTDPNFLALTDAQIDLMIHSMNEDAREAELARKGLTVDSEHYDSSFEDDVWNKDDGEWDVLREGHDADKIAQQVQALTRKEDQSNLDKRFDGLDEYNEYREAGGKTSRETEVEQYMNKRLEEAYEKARDLDASRGSSKLIDDKDRPEAKGALGDNMANLDKEAIEQSIALFNSDDDDFDAL</sequence>
<proteinExistence type="predicted"/>
<feature type="region of interest" description="Disordered" evidence="1">
    <location>
        <begin position="297"/>
        <end position="328"/>
    </location>
</feature>
<feature type="region of interest" description="Disordered" evidence="1">
    <location>
        <begin position="1"/>
        <end position="25"/>
    </location>
</feature>
<dbReference type="RefSeq" id="YP_009151634.1">
    <property type="nucleotide sequence ID" value="NC_027374.1"/>
</dbReference>
<dbReference type="GeneID" id="24608047"/>
<evidence type="ECO:0000256" key="1">
    <source>
        <dbReference type="SAM" id="MobiDB-lite"/>
    </source>
</evidence>
<dbReference type="EMBL" id="KM236246">
    <property type="protein sequence ID" value="AIW03469.1"/>
    <property type="molecule type" value="Genomic_DNA"/>
</dbReference>
<name>A0A0A0RPE2_9CAUD</name>
<feature type="compositionally biased region" description="Basic and acidic residues" evidence="1">
    <location>
        <begin position="309"/>
        <end position="318"/>
    </location>
</feature>
<organism evidence="2 3">
    <name type="scientific">Bacillus phage Moonbeam</name>
    <dbReference type="NCBI Taxonomy" id="1540091"/>
    <lineage>
        <taxon>Viruses</taxon>
        <taxon>Duplodnaviria</taxon>
        <taxon>Heunggongvirae</taxon>
        <taxon>Uroviricota</taxon>
        <taxon>Caudoviricetes</taxon>
        <taxon>Herelleviridae</taxon>
        <taxon>Bastillevirinae</taxon>
        <taxon>Moonbeamvirus</taxon>
        <taxon>Moonbeamvirus moonbeam</taxon>
    </lineage>
</organism>
<dbReference type="KEGG" id="vg:24608047"/>
<evidence type="ECO:0000313" key="3">
    <source>
        <dbReference type="Proteomes" id="UP000030207"/>
    </source>
</evidence>
<gene>
    <name evidence="2" type="ORF">CPT_Moonbeam72</name>
</gene>
<evidence type="ECO:0000313" key="2">
    <source>
        <dbReference type="EMBL" id="AIW03469.1"/>
    </source>
</evidence>
<reference evidence="2 3" key="1">
    <citation type="submission" date="2014-07" db="EMBL/GenBank/DDBJ databases">
        <title>Complete Genome of Bacillus megaterium Myophage Moonbeam.</title>
        <authorList>
            <person name="Cadungog J.N."/>
            <person name="Khatemi B.E."/>
            <person name="Hernandez A.C."/>
            <person name="Everett G.F.K."/>
        </authorList>
    </citation>
    <scope>NUCLEOTIDE SEQUENCE [LARGE SCALE GENOMIC DNA]</scope>
</reference>
<dbReference type="Proteomes" id="UP000030207">
    <property type="component" value="Segment"/>
</dbReference>
<protein>
    <submittedName>
        <fullName evidence="2">Tail assembly chaperone</fullName>
    </submittedName>
</protein>
<keyword evidence="3" id="KW-1185">Reference proteome</keyword>